<dbReference type="OrthoDB" id="3196256at2"/>
<protein>
    <submittedName>
        <fullName evidence="1">Uncharacterized protein</fullName>
    </submittedName>
</protein>
<dbReference type="EMBL" id="PPTP01000001">
    <property type="protein sequence ID" value="RDB57403.1"/>
    <property type="molecule type" value="Genomic_DNA"/>
</dbReference>
<keyword evidence="2" id="KW-1185">Reference proteome</keyword>
<dbReference type="RefSeq" id="WP_114619928.1">
    <property type="nucleotide sequence ID" value="NZ_PPTP01000001.1"/>
</dbReference>
<evidence type="ECO:0000313" key="1">
    <source>
        <dbReference type="EMBL" id="RDB57403.1"/>
    </source>
</evidence>
<accession>A0A369LCP3</accession>
<name>A0A369LCP3_9ACTN</name>
<dbReference type="Proteomes" id="UP000253792">
    <property type="component" value="Unassembled WGS sequence"/>
</dbReference>
<dbReference type="AlphaFoldDB" id="A0A369LCP3"/>
<proteinExistence type="predicted"/>
<evidence type="ECO:0000313" key="2">
    <source>
        <dbReference type="Proteomes" id="UP000253792"/>
    </source>
</evidence>
<reference evidence="1 2" key="1">
    <citation type="journal article" date="2018" name="Elife">
        <title>Discovery and characterization of a prevalent human gut bacterial enzyme sufficient for the inactivation of a family of plant toxins.</title>
        <authorList>
            <person name="Koppel N."/>
            <person name="Bisanz J.E."/>
            <person name="Pandelia M.E."/>
            <person name="Turnbaugh P.J."/>
            <person name="Balskus E.P."/>
        </authorList>
    </citation>
    <scope>NUCLEOTIDE SEQUENCE [LARGE SCALE GENOMIC DNA]</scope>
    <source>
        <strain evidence="2">anaerobia AP69FAA</strain>
    </source>
</reference>
<sequence>MRTDRIYIARDGKSGMHVLVRILAVGDIGADCLPIDPDGFNELMMARDARSLVLAAQGLGPMLASEGDLASRIFVPSELQRGIAGEMDLVPSDLGGLLSECYFDPYAEPVGTGGMGYRGIGRTGKKAARDLIEGFDFSNAGDLSYLDSQFRAVVEPLRDWVFARNLLSIVLRIGGLYRAGVDPKTILEAARFRKVEPSGQKDRFDMGLAACFAIPVAYNPFYRTDILAISDAPLDIRKAWPLYADLVDIGRPSTRPAIDHRLKGEGNGFIRFLTSLETKQPDGTDRKGRPEEDRWCYLVVSSDIGGKPVKDQMRIANRLLQAFDGRLFQPRLAYSGVKMTEIAPERKPRNIMEAMWLLARDHPNRYLLTCRRCMRTVLSGTQGGERSFCSNSCRATWSKEHPAKKR</sequence>
<organism evidence="1 2">
    <name type="scientific">Senegalimassilia anaerobia</name>
    <dbReference type="NCBI Taxonomy" id="1473216"/>
    <lineage>
        <taxon>Bacteria</taxon>
        <taxon>Bacillati</taxon>
        <taxon>Actinomycetota</taxon>
        <taxon>Coriobacteriia</taxon>
        <taxon>Coriobacteriales</taxon>
        <taxon>Coriobacteriaceae</taxon>
        <taxon>Senegalimassilia</taxon>
    </lineage>
</organism>
<comment type="caution">
    <text evidence="1">The sequence shown here is derived from an EMBL/GenBank/DDBJ whole genome shotgun (WGS) entry which is preliminary data.</text>
</comment>
<gene>
    <name evidence="1" type="ORF">C1880_00825</name>
</gene>